<feature type="non-terminal residue" evidence="1">
    <location>
        <position position="1"/>
    </location>
</feature>
<keyword evidence="2" id="KW-1185">Reference proteome</keyword>
<protein>
    <submittedName>
        <fullName evidence="1">Uncharacterized protein</fullName>
    </submittedName>
</protein>
<dbReference type="GO" id="GO:0005975">
    <property type="term" value="P:carbohydrate metabolic process"/>
    <property type="evidence" value="ECO:0007669"/>
    <property type="project" value="InterPro"/>
</dbReference>
<dbReference type="EMBL" id="OC882395">
    <property type="protein sequence ID" value="CAD7642735.1"/>
    <property type="molecule type" value="Genomic_DNA"/>
</dbReference>
<dbReference type="SUPFAM" id="SSF74650">
    <property type="entry name" value="Galactose mutarotase-like"/>
    <property type="match status" value="1"/>
</dbReference>
<organism evidence="1">
    <name type="scientific">Medioppia subpectinata</name>
    <dbReference type="NCBI Taxonomy" id="1979941"/>
    <lineage>
        <taxon>Eukaryota</taxon>
        <taxon>Metazoa</taxon>
        <taxon>Ecdysozoa</taxon>
        <taxon>Arthropoda</taxon>
        <taxon>Chelicerata</taxon>
        <taxon>Arachnida</taxon>
        <taxon>Acari</taxon>
        <taxon>Acariformes</taxon>
        <taxon>Sarcoptiformes</taxon>
        <taxon>Oribatida</taxon>
        <taxon>Brachypylina</taxon>
        <taxon>Oppioidea</taxon>
        <taxon>Oppiidae</taxon>
        <taxon>Medioppia</taxon>
    </lineage>
</organism>
<dbReference type="GO" id="GO:0030246">
    <property type="term" value="F:carbohydrate binding"/>
    <property type="evidence" value="ECO:0007669"/>
    <property type="project" value="InterPro"/>
</dbReference>
<accession>A0A7R9LJG9</accession>
<dbReference type="OrthoDB" id="6697453at2759"/>
<evidence type="ECO:0000313" key="2">
    <source>
        <dbReference type="Proteomes" id="UP000759131"/>
    </source>
</evidence>
<proteinExistence type="predicted"/>
<evidence type="ECO:0000313" key="1">
    <source>
        <dbReference type="EMBL" id="CAD7642735.1"/>
    </source>
</evidence>
<name>A0A7R9LJG9_9ACAR</name>
<dbReference type="Proteomes" id="UP000759131">
    <property type="component" value="Unassembled WGS sequence"/>
</dbReference>
<gene>
    <name evidence="1" type="ORF">OSB1V03_LOCUS19279</name>
</gene>
<dbReference type="AlphaFoldDB" id="A0A7R9LJG9"/>
<reference evidence="1" key="1">
    <citation type="submission" date="2020-11" db="EMBL/GenBank/DDBJ databases">
        <authorList>
            <person name="Tran Van P."/>
        </authorList>
    </citation>
    <scope>NUCLEOTIDE SEQUENCE</scope>
</reference>
<dbReference type="EMBL" id="CAJPIZ010027820">
    <property type="protein sequence ID" value="CAG2119330.1"/>
    <property type="molecule type" value="Genomic_DNA"/>
</dbReference>
<dbReference type="GO" id="GO:0003824">
    <property type="term" value="F:catalytic activity"/>
    <property type="evidence" value="ECO:0007669"/>
    <property type="project" value="InterPro"/>
</dbReference>
<dbReference type="InterPro" id="IPR011013">
    <property type="entry name" value="Gal_mutarotase_sf_dom"/>
</dbReference>
<sequence length="112" mass="12446">MTKHQTRETEPLNDTIIEMKGKSFTLQVSAQSGAIQTITVNGTTHRLNQSFLWYQSVGRNGTPGIEDSGSYNFCPNGSAHAFPADQQRLLSRHVSGGVHELNQWHSDYAKQT</sequence>
<dbReference type="Gene3D" id="2.70.98.30">
    <property type="entry name" value="Golgi alpha-mannosidase II, domain 4"/>
    <property type="match status" value="1"/>
</dbReference>